<dbReference type="Proteomes" id="UP000315889">
    <property type="component" value="Unassembled WGS sequence"/>
</dbReference>
<dbReference type="PROSITE" id="PS51257">
    <property type="entry name" value="PROKAR_LIPOPROTEIN"/>
    <property type="match status" value="1"/>
</dbReference>
<organism evidence="2 3">
    <name type="scientific">SAR92 clade bacterium</name>
    <dbReference type="NCBI Taxonomy" id="2315479"/>
    <lineage>
        <taxon>Bacteria</taxon>
        <taxon>Pseudomonadati</taxon>
        <taxon>Pseudomonadota</taxon>
        <taxon>Gammaproteobacteria</taxon>
        <taxon>Cellvibrionales</taxon>
        <taxon>Porticoccaceae</taxon>
        <taxon>SAR92 clade</taxon>
    </lineage>
</organism>
<dbReference type="AlphaFoldDB" id="A0A520MGY9"/>
<sequence>MKGTLTKLPIFIIMLSAIGCAHQDPTSDKKEDWIFAHMATKGFIPNNTTVVIPVTQDIIAFTQDTYQKHVDFNAMEFTSLTENAHGSGSRKAVLSWLDGTNVEEIRLIVTDVAMHEDLQSIIYTTETIRSFGDIKNLVSPHLYLDRYQTKKNKYVDEYRYPFYDDSYSHQRTEYMDRHRIPTGKNSRVP</sequence>
<comment type="caution">
    <text evidence="2">The sequence shown here is derived from an EMBL/GenBank/DDBJ whole genome shotgun (WGS) entry which is preliminary data.</text>
</comment>
<reference evidence="2 3" key="1">
    <citation type="submission" date="2019-02" db="EMBL/GenBank/DDBJ databases">
        <title>Prokaryotic population dynamics and viral predation in marine succession experiment using metagenomics: the confinement effect.</title>
        <authorList>
            <person name="Haro-Moreno J.M."/>
            <person name="Rodriguez-Valera F."/>
            <person name="Lopez-Perez M."/>
        </authorList>
    </citation>
    <scope>NUCLEOTIDE SEQUENCE [LARGE SCALE GENOMIC DNA]</scope>
    <source>
        <strain evidence="2">MED-G170</strain>
    </source>
</reference>
<dbReference type="EMBL" id="SHBP01000004">
    <property type="protein sequence ID" value="RZO20489.1"/>
    <property type="molecule type" value="Genomic_DNA"/>
</dbReference>
<gene>
    <name evidence="2" type="ORF">EVB03_04315</name>
</gene>
<keyword evidence="1" id="KW-0732">Signal</keyword>
<evidence type="ECO:0000313" key="3">
    <source>
        <dbReference type="Proteomes" id="UP000315889"/>
    </source>
</evidence>
<evidence type="ECO:0000256" key="1">
    <source>
        <dbReference type="SAM" id="SignalP"/>
    </source>
</evidence>
<proteinExistence type="predicted"/>
<protein>
    <submittedName>
        <fullName evidence="2">Uncharacterized protein</fullName>
    </submittedName>
</protein>
<evidence type="ECO:0000313" key="2">
    <source>
        <dbReference type="EMBL" id="RZO20489.1"/>
    </source>
</evidence>
<feature type="chain" id="PRO_5021964420" evidence="1">
    <location>
        <begin position="24"/>
        <end position="189"/>
    </location>
</feature>
<name>A0A520MGY9_9GAMM</name>
<feature type="signal peptide" evidence="1">
    <location>
        <begin position="1"/>
        <end position="23"/>
    </location>
</feature>
<accession>A0A520MGY9</accession>